<feature type="domain" description="Phospholipid/glycerol acyltransferase" evidence="4">
    <location>
        <begin position="38"/>
        <end position="152"/>
    </location>
</feature>
<comment type="caution">
    <text evidence="5">The sequence shown here is derived from an EMBL/GenBank/DDBJ whole genome shotgun (WGS) entry which is preliminary data.</text>
</comment>
<dbReference type="AlphaFoldDB" id="A0A917BIQ7"/>
<dbReference type="GO" id="GO:0003841">
    <property type="term" value="F:1-acylglycerol-3-phosphate O-acyltransferase activity"/>
    <property type="evidence" value="ECO:0007669"/>
    <property type="project" value="TreeGrafter"/>
</dbReference>
<evidence type="ECO:0000256" key="3">
    <source>
        <dbReference type="SAM" id="MobiDB-lite"/>
    </source>
</evidence>
<reference evidence="5" key="2">
    <citation type="submission" date="2020-09" db="EMBL/GenBank/DDBJ databases">
        <authorList>
            <person name="Sun Q."/>
            <person name="Zhou Y."/>
        </authorList>
    </citation>
    <scope>NUCLEOTIDE SEQUENCE</scope>
    <source>
        <strain evidence="5">CGMCC 1.16067</strain>
    </source>
</reference>
<keyword evidence="1" id="KW-0808">Transferase</keyword>
<dbReference type="Pfam" id="PF01553">
    <property type="entry name" value="Acyltransferase"/>
    <property type="match status" value="1"/>
</dbReference>
<dbReference type="GO" id="GO:0005886">
    <property type="term" value="C:plasma membrane"/>
    <property type="evidence" value="ECO:0007669"/>
    <property type="project" value="TreeGrafter"/>
</dbReference>
<dbReference type="RefSeq" id="WP_188779772.1">
    <property type="nucleotide sequence ID" value="NZ_BMKQ01000001.1"/>
</dbReference>
<dbReference type="Proteomes" id="UP000649179">
    <property type="component" value="Unassembled WGS sequence"/>
</dbReference>
<dbReference type="PANTHER" id="PTHR10434">
    <property type="entry name" value="1-ACYL-SN-GLYCEROL-3-PHOSPHATE ACYLTRANSFERASE"/>
    <property type="match status" value="1"/>
</dbReference>
<evidence type="ECO:0000313" key="6">
    <source>
        <dbReference type="Proteomes" id="UP000649179"/>
    </source>
</evidence>
<feature type="compositionally biased region" description="Basic residues" evidence="3">
    <location>
        <begin position="241"/>
        <end position="251"/>
    </location>
</feature>
<accession>A0A917BIQ7</accession>
<dbReference type="CDD" id="cd07989">
    <property type="entry name" value="LPLAT_AGPAT-like"/>
    <property type="match status" value="1"/>
</dbReference>
<evidence type="ECO:0000256" key="2">
    <source>
        <dbReference type="ARBA" id="ARBA00023315"/>
    </source>
</evidence>
<sequence>MRDFTYPSIITFGKVMFRLLGLRFQRSGTEHVPREGGALLAINHIGYVDFVLAGYAAVPAGRVVRFMAKKEIFDHSVAGPVMRSMHHIPVDRSDGAGSFRDAVRYLREGELVGIFPEATISRSFEVKELKSGATRIAAEAGVPLLPVVLWGTQRLMTKDHPRDLAGRKTIGILVGEPMHPTGDDPAAETAALHEAMSALVREAIEAYPADEQPEGSWWLPASYGGSAPTPAEAEELDAAEKRRRAERRRKN</sequence>
<organism evidence="5 6">
    <name type="scientific">Marmoricola endophyticus</name>
    <dbReference type="NCBI Taxonomy" id="2040280"/>
    <lineage>
        <taxon>Bacteria</taxon>
        <taxon>Bacillati</taxon>
        <taxon>Actinomycetota</taxon>
        <taxon>Actinomycetes</taxon>
        <taxon>Propionibacteriales</taxon>
        <taxon>Nocardioidaceae</taxon>
        <taxon>Marmoricola</taxon>
    </lineage>
</organism>
<dbReference type="PANTHER" id="PTHR10434:SF55">
    <property type="entry name" value="POSSIBLE ACYLTRANSFERASE"/>
    <property type="match status" value="1"/>
</dbReference>
<gene>
    <name evidence="5" type="ORF">GCM10011519_21610</name>
</gene>
<keyword evidence="2 5" id="KW-0012">Acyltransferase</keyword>
<evidence type="ECO:0000259" key="4">
    <source>
        <dbReference type="SMART" id="SM00563"/>
    </source>
</evidence>
<proteinExistence type="predicted"/>
<dbReference type="GO" id="GO:0006654">
    <property type="term" value="P:phosphatidic acid biosynthetic process"/>
    <property type="evidence" value="ECO:0007669"/>
    <property type="project" value="TreeGrafter"/>
</dbReference>
<dbReference type="InterPro" id="IPR002123">
    <property type="entry name" value="Plipid/glycerol_acylTrfase"/>
</dbReference>
<dbReference type="SMART" id="SM00563">
    <property type="entry name" value="PlsC"/>
    <property type="match status" value="1"/>
</dbReference>
<protein>
    <submittedName>
        <fullName evidence="5">1-acyl-sn-glycerol-3-phosphate acyltransferase</fullName>
    </submittedName>
</protein>
<dbReference type="SUPFAM" id="SSF69593">
    <property type="entry name" value="Glycerol-3-phosphate (1)-acyltransferase"/>
    <property type="match status" value="1"/>
</dbReference>
<name>A0A917BIQ7_9ACTN</name>
<reference evidence="5" key="1">
    <citation type="journal article" date="2014" name="Int. J. Syst. Evol. Microbiol.">
        <title>Complete genome sequence of Corynebacterium casei LMG S-19264T (=DSM 44701T), isolated from a smear-ripened cheese.</title>
        <authorList>
            <consortium name="US DOE Joint Genome Institute (JGI-PGF)"/>
            <person name="Walter F."/>
            <person name="Albersmeier A."/>
            <person name="Kalinowski J."/>
            <person name="Ruckert C."/>
        </authorList>
    </citation>
    <scope>NUCLEOTIDE SEQUENCE</scope>
    <source>
        <strain evidence="5">CGMCC 1.16067</strain>
    </source>
</reference>
<feature type="region of interest" description="Disordered" evidence="3">
    <location>
        <begin position="210"/>
        <end position="251"/>
    </location>
</feature>
<evidence type="ECO:0000256" key="1">
    <source>
        <dbReference type="ARBA" id="ARBA00022679"/>
    </source>
</evidence>
<dbReference type="EMBL" id="BMKQ01000001">
    <property type="protein sequence ID" value="GGF47236.1"/>
    <property type="molecule type" value="Genomic_DNA"/>
</dbReference>
<keyword evidence="6" id="KW-1185">Reference proteome</keyword>
<evidence type="ECO:0000313" key="5">
    <source>
        <dbReference type="EMBL" id="GGF47236.1"/>
    </source>
</evidence>